<dbReference type="AlphaFoldDB" id="A0A348FYU0"/>
<accession>A0A348FYU0</accession>
<name>A0A348FYU0_9HYPH</name>
<dbReference type="Proteomes" id="UP000266934">
    <property type="component" value="Chromosome"/>
</dbReference>
<dbReference type="EMBL" id="AP018907">
    <property type="protein sequence ID" value="BBF92473.1"/>
    <property type="molecule type" value="Genomic_DNA"/>
</dbReference>
<evidence type="ECO:0000313" key="3">
    <source>
        <dbReference type="Proteomes" id="UP000266934"/>
    </source>
</evidence>
<sequence length="56" mass="5852">MTVKQRGALPPNSGSINAALRQNRPASTVKGSSSTIATFPATKAELQIRLNRTATA</sequence>
<evidence type="ECO:0000313" key="2">
    <source>
        <dbReference type="EMBL" id="BBF92473.1"/>
    </source>
</evidence>
<feature type="compositionally biased region" description="Polar residues" evidence="1">
    <location>
        <begin position="24"/>
        <end position="33"/>
    </location>
</feature>
<evidence type="ECO:0000256" key="1">
    <source>
        <dbReference type="SAM" id="MobiDB-lite"/>
    </source>
</evidence>
<protein>
    <submittedName>
        <fullName evidence="2">Uncharacterized protein</fullName>
    </submittedName>
</protein>
<feature type="region of interest" description="Disordered" evidence="1">
    <location>
        <begin position="1"/>
        <end position="33"/>
    </location>
</feature>
<organism evidence="2 3">
    <name type="scientific">Blastochloris tepida</name>
    <dbReference type="NCBI Taxonomy" id="2233851"/>
    <lineage>
        <taxon>Bacteria</taxon>
        <taxon>Pseudomonadati</taxon>
        <taxon>Pseudomonadota</taxon>
        <taxon>Alphaproteobacteria</taxon>
        <taxon>Hyphomicrobiales</taxon>
        <taxon>Blastochloridaceae</taxon>
        <taxon>Blastochloris</taxon>
    </lineage>
</organism>
<gene>
    <name evidence="2" type="ORF">BLTE_11580</name>
</gene>
<keyword evidence="3" id="KW-1185">Reference proteome</keyword>
<dbReference type="KEGG" id="blag:BLTE_11580"/>
<reference evidence="2 3" key="1">
    <citation type="submission" date="2018-08" db="EMBL/GenBank/DDBJ databases">
        <title>Complete genome sequencing of Blastochloris tepida GI.</title>
        <authorList>
            <person name="Tsukatani Y."/>
            <person name="Mori H."/>
        </authorList>
    </citation>
    <scope>NUCLEOTIDE SEQUENCE [LARGE SCALE GENOMIC DNA]</scope>
    <source>
        <strain evidence="2 3">GI</strain>
    </source>
</reference>
<proteinExistence type="predicted"/>